<evidence type="ECO:0000256" key="5">
    <source>
        <dbReference type="ARBA" id="ARBA00022807"/>
    </source>
</evidence>
<dbReference type="Pfam" id="PF24568">
    <property type="entry name" value="CC_PcsB"/>
    <property type="match status" value="1"/>
</dbReference>
<dbReference type="Gene3D" id="3.90.1720.10">
    <property type="entry name" value="endopeptidase domain like (from Nostoc punctiforme)"/>
    <property type="match status" value="1"/>
</dbReference>
<feature type="domain" description="NlpC/P60" evidence="9">
    <location>
        <begin position="325"/>
        <end position="441"/>
    </location>
</feature>
<evidence type="ECO:0000256" key="6">
    <source>
        <dbReference type="SAM" id="Coils"/>
    </source>
</evidence>
<dbReference type="GO" id="GO:0006508">
    <property type="term" value="P:proteolysis"/>
    <property type="evidence" value="ECO:0007669"/>
    <property type="project" value="UniProtKB-KW"/>
</dbReference>
<evidence type="ECO:0000259" key="9">
    <source>
        <dbReference type="PROSITE" id="PS51935"/>
    </source>
</evidence>
<feature type="compositionally biased region" description="Basic and acidic residues" evidence="7">
    <location>
        <begin position="302"/>
        <end position="316"/>
    </location>
</feature>
<dbReference type="HOGENOM" id="CLU_050641_0_0_9"/>
<keyword evidence="2" id="KW-0645">Protease</keyword>
<dbReference type="PANTHER" id="PTHR47053:SF1">
    <property type="entry name" value="MUREIN DD-ENDOPEPTIDASE MEPH-RELATED"/>
    <property type="match status" value="1"/>
</dbReference>
<dbReference type="Proteomes" id="UP000001753">
    <property type="component" value="Chromosome"/>
</dbReference>
<dbReference type="InterPro" id="IPR051202">
    <property type="entry name" value="Peptidase_C40"/>
</dbReference>
<dbReference type="Gene3D" id="6.10.250.3150">
    <property type="match status" value="1"/>
</dbReference>
<proteinExistence type="inferred from homology"/>
<dbReference type="RefSeq" id="WP_002068259.1">
    <property type="nucleotide sequence ID" value="NZ_CM000737.1"/>
</dbReference>
<keyword evidence="3 8" id="KW-0732">Signal</keyword>
<evidence type="ECO:0000313" key="10">
    <source>
        <dbReference type="EMBL" id="EEL68191.1"/>
    </source>
</evidence>
<dbReference type="InterPro" id="IPR000064">
    <property type="entry name" value="NLP_P60_dom"/>
</dbReference>
<evidence type="ECO:0000256" key="3">
    <source>
        <dbReference type="ARBA" id="ARBA00022729"/>
    </source>
</evidence>
<keyword evidence="6" id="KW-0175">Coiled coil</keyword>
<dbReference type="EMBL" id="ACMP01000134">
    <property type="protein sequence ID" value="EEL68191.1"/>
    <property type="molecule type" value="Genomic_DNA"/>
</dbReference>
<dbReference type="PANTHER" id="PTHR47053">
    <property type="entry name" value="MUREIN DD-ENDOPEPTIDASE MEPH-RELATED"/>
    <property type="match status" value="1"/>
</dbReference>
<protein>
    <submittedName>
        <fullName evidence="10">Endopeptidase lytE</fullName>
    </submittedName>
</protein>
<dbReference type="PROSITE" id="PS51935">
    <property type="entry name" value="NLPC_P60"/>
    <property type="match status" value="1"/>
</dbReference>
<evidence type="ECO:0000256" key="8">
    <source>
        <dbReference type="SAM" id="SignalP"/>
    </source>
</evidence>
<accession>C2Y1R7</accession>
<dbReference type="Pfam" id="PF00877">
    <property type="entry name" value="NLPC_P60"/>
    <property type="match status" value="1"/>
</dbReference>
<dbReference type="AlphaFoldDB" id="C2Y1R7"/>
<keyword evidence="4" id="KW-0378">Hydrolase</keyword>
<dbReference type="GO" id="GO:0008234">
    <property type="term" value="F:cysteine-type peptidase activity"/>
    <property type="evidence" value="ECO:0007669"/>
    <property type="project" value="UniProtKB-KW"/>
</dbReference>
<dbReference type="InterPro" id="IPR038765">
    <property type="entry name" value="Papain-like_cys_pep_sf"/>
</dbReference>
<evidence type="ECO:0000256" key="2">
    <source>
        <dbReference type="ARBA" id="ARBA00022670"/>
    </source>
</evidence>
<reference evidence="10" key="1">
    <citation type="journal article" date="2012" name="Genome Res.">
        <title>Genomic characterization of the Bacillus cereus sensu lato species: Backdrop to the evolution of Bacillus anthracis.</title>
        <authorList>
            <person name="Zwick M.E."/>
            <person name="Joseph S.J."/>
            <person name="Didelot X."/>
            <person name="Chen P.E."/>
            <person name="Bishop-Lilly K.A."/>
            <person name="Stewart A.C."/>
            <person name="Willner K."/>
            <person name="Nolan N."/>
            <person name="Lentz S."/>
            <person name="Thomason M.K."/>
            <person name="Sozhamannan S."/>
            <person name="Mateczun A.J."/>
            <person name="Du L."/>
            <person name="Read T.D."/>
        </authorList>
    </citation>
    <scope>NUCLEOTIDE SEQUENCE [LARGE SCALE GENOMIC DNA]</scope>
    <source>
        <strain evidence="10">AH603</strain>
    </source>
</reference>
<organism evidence="10">
    <name type="scientific">Bacillus mycoides</name>
    <dbReference type="NCBI Taxonomy" id="1405"/>
    <lineage>
        <taxon>Bacteria</taxon>
        <taxon>Bacillati</taxon>
        <taxon>Bacillota</taxon>
        <taxon>Bacilli</taxon>
        <taxon>Bacillales</taxon>
        <taxon>Bacillaceae</taxon>
        <taxon>Bacillus</taxon>
        <taxon>Bacillus cereus group</taxon>
    </lineage>
</organism>
<dbReference type="SUPFAM" id="SSF54001">
    <property type="entry name" value="Cysteine proteinases"/>
    <property type="match status" value="1"/>
</dbReference>
<gene>
    <name evidence="10" type="ORF">bcere0026_49110</name>
</gene>
<feature type="compositionally biased region" description="Low complexity" evidence="7">
    <location>
        <begin position="265"/>
        <end position="301"/>
    </location>
</feature>
<sequence length="441" mass="48233">MKKESGVKNKMKKLKMASCALVAGLMFSGLTPNVFAEDKISDVKSQINTQNDTLHKQQQERDELQKQMNDLNKTIQGLDKSVQENASKLDETTKKVSDTEQLIENKNKDIAELQTKIAKREELLRKRLVALQEQPNTNIVTEVLVNSKNVADLVDRLASVSKIMESDEDIMKTQQEDQTNVKKDVETVKEKQKELKEAQAQIETAKKELDVEKEKKATAVNDLSGKMDTVVTTMTSTEGQLKELEQQALKLQQIAEKEAQEKAAQEAAAQKQAQEAAKEAQAAPAQAPAEQAAPANNAGQAQKEEPKKEEPKKEKPAPTPAPAPAPNAGGVIGKAQQYLGKPYVWGSASPSNGGFDCSGFISYIFGVGRQDVAGYWNSVSKVSSPQPGDLVFFQGTYKAGPSHIGIYVGNGQMIHAGDKGIAYGDINNAYNQKHFLGYGRF</sequence>
<feature type="signal peptide" evidence="8">
    <location>
        <begin position="1"/>
        <end position="36"/>
    </location>
</feature>
<evidence type="ECO:0000256" key="1">
    <source>
        <dbReference type="ARBA" id="ARBA00007074"/>
    </source>
</evidence>
<evidence type="ECO:0000256" key="4">
    <source>
        <dbReference type="ARBA" id="ARBA00022801"/>
    </source>
</evidence>
<comment type="similarity">
    <text evidence="1">Belongs to the peptidase C40 family.</text>
</comment>
<comment type="caution">
    <text evidence="10">The sequence shown here is derived from an EMBL/GenBank/DDBJ whole genome shotgun (WGS) entry which is preliminary data.</text>
</comment>
<feature type="region of interest" description="Disordered" evidence="7">
    <location>
        <begin position="262"/>
        <end position="331"/>
    </location>
</feature>
<keyword evidence="5" id="KW-0788">Thiol protease</keyword>
<evidence type="ECO:0000256" key="7">
    <source>
        <dbReference type="SAM" id="MobiDB-lite"/>
    </source>
</evidence>
<name>C2Y1R7_BACMY</name>
<feature type="chain" id="PRO_5002922999" evidence="8">
    <location>
        <begin position="37"/>
        <end position="441"/>
    </location>
</feature>
<feature type="coiled-coil region" evidence="6">
    <location>
        <begin position="40"/>
        <end position="123"/>
    </location>
</feature>
<dbReference type="InterPro" id="IPR057309">
    <property type="entry name" value="PcsB_CC"/>
</dbReference>